<keyword evidence="1" id="KW-1133">Transmembrane helix</keyword>
<comment type="caution">
    <text evidence="2">The sequence shown here is derived from an EMBL/GenBank/DDBJ whole genome shotgun (WGS) entry which is preliminary data.</text>
</comment>
<proteinExistence type="predicted"/>
<keyword evidence="3" id="KW-1185">Reference proteome</keyword>
<evidence type="ECO:0000313" key="2">
    <source>
        <dbReference type="EMBL" id="MBZ6075297.1"/>
    </source>
</evidence>
<sequence length="61" mass="6873">MTSDYDDYDLSKDPTMLAILERRARRGRIADYAVVIAAILGATLGYEVRCATRLRSRSFTS</sequence>
<evidence type="ECO:0000256" key="1">
    <source>
        <dbReference type="SAM" id="Phobius"/>
    </source>
</evidence>
<evidence type="ECO:0000313" key="3">
    <source>
        <dbReference type="Proteomes" id="UP000704176"/>
    </source>
</evidence>
<dbReference type="RefSeq" id="WP_224311350.1">
    <property type="nucleotide sequence ID" value="NZ_JAIRBM010000002.1"/>
</dbReference>
<reference evidence="2 3" key="1">
    <citation type="submission" date="2021-09" db="EMBL/GenBank/DDBJ databases">
        <title>The complete genome sequence of a new microorganism.</title>
        <authorList>
            <person name="Zi Z."/>
        </authorList>
    </citation>
    <scope>NUCLEOTIDE SEQUENCE [LARGE SCALE GENOMIC DNA]</scope>
    <source>
        <strain evidence="2 3">WGZ8</strain>
    </source>
</reference>
<protein>
    <submittedName>
        <fullName evidence="2">Uncharacterized protein</fullName>
    </submittedName>
</protein>
<name>A0ABS7VJT6_9HYPH</name>
<organism evidence="2 3">
    <name type="scientific">Microvirga puerhi</name>
    <dbReference type="NCBI Taxonomy" id="2876078"/>
    <lineage>
        <taxon>Bacteria</taxon>
        <taxon>Pseudomonadati</taxon>
        <taxon>Pseudomonadota</taxon>
        <taxon>Alphaproteobacteria</taxon>
        <taxon>Hyphomicrobiales</taxon>
        <taxon>Methylobacteriaceae</taxon>
        <taxon>Microvirga</taxon>
    </lineage>
</organism>
<dbReference type="EMBL" id="JAIRBM010000002">
    <property type="protein sequence ID" value="MBZ6075297.1"/>
    <property type="molecule type" value="Genomic_DNA"/>
</dbReference>
<keyword evidence="1" id="KW-0812">Transmembrane</keyword>
<feature type="transmembrane region" description="Helical" evidence="1">
    <location>
        <begin position="29"/>
        <end position="46"/>
    </location>
</feature>
<dbReference type="Proteomes" id="UP000704176">
    <property type="component" value="Unassembled WGS sequence"/>
</dbReference>
<gene>
    <name evidence="2" type="ORF">K9B37_03170</name>
</gene>
<accession>A0ABS7VJT6</accession>
<keyword evidence="1" id="KW-0472">Membrane</keyword>